<keyword evidence="1" id="KW-0812">Transmembrane</keyword>
<keyword evidence="1" id="KW-0472">Membrane</keyword>
<sequence>MLPLAHLSIIDRYLGFQRNRYKLFRFNRPTKTNLNKNLRELRYFMLLWNRTKTKTVYRKKSILKSLKMMRRIVIIFFFNFSESGIAFSISSVKLIKYYYSCDI</sequence>
<name>A0AAD1Y1C5_EUPCR</name>
<comment type="caution">
    <text evidence="2">The sequence shown here is derived from an EMBL/GenBank/DDBJ whole genome shotgun (WGS) entry which is preliminary data.</text>
</comment>
<organism evidence="2 3">
    <name type="scientific">Euplotes crassus</name>
    <dbReference type="NCBI Taxonomy" id="5936"/>
    <lineage>
        <taxon>Eukaryota</taxon>
        <taxon>Sar</taxon>
        <taxon>Alveolata</taxon>
        <taxon>Ciliophora</taxon>
        <taxon>Intramacronucleata</taxon>
        <taxon>Spirotrichea</taxon>
        <taxon>Hypotrichia</taxon>
        <taxon>Euplotida</taxon>
        <taxon>Euplotidae</taxon>
        <taxon>Moneuplotes</taxon>
    </lineage>
</organism>
<keyword evidence="1" id="KW-1133">Transmembrane helix</keyword>
<protein>
    <submittedName>
        <fullName evidence="2">Uncharacterized protein</fullName>
    </submittedName>
</protein>
<dbReference type="AlphaFoldDB" id="A0AAD1Y1C5"/>
<evidence type="ECO:0000313" key="3">
    <source>
        <dbReference type="Proteomes" id="UP001295684"/>
    </source>
</evidence>
<feature type="transmembrane region" description="Helical" evidence="1">
    <location>
        <begin position="68"/>
        <end position="89"/>
    </location>
</feature>
<evidence type="ECO:0000256" key="1">
    <source>
        <dbReference type="SAM" id="Phobius"/>
    </source>
</evidence>
<reference evidence="2" key="1">
    <citation type="submission" date="2023-07" db="EMBL/GenBank/DDBJ databases">
        <authorList>
            <consortium name="AG Swart"/>
            <person name="Singh M."/>
            <person name="Singh A."/>
            <person name="Seah K."/>
            <person name="Emmerich C."/>
        </authorList>
    </citation>
    <scope>NUCLEOTIDE SEQUENCE</scope>
    <source>
        <strain evidence="2">DP1</strain>
    </source>
</reference>
<gene>
    <name evidence="2" type="ORF">ECRASSUSDP1_LOCUS24897</name>
</gene>
<proteinExistence type="predicted"/>
<keyword evidence="3" id="KW-1185">Reference proteome</keyword>
<dbReference type="EMBL" id="CAMPGE010025662">
    <property type="protein sequence ID" value="CAI2383398.1"/>
    <property type="molecule type" value="Genomic_DNA"/>
</dbReference>
<dbReference type="Proteomes" id="UP001295684">
    <property type="component" value="Unassembled WGS sequence"/>
</dbReference>
<accession>A0AAD1Y1C5</accession>
<evidence type="ECO:0000313" key="2">
    <source>
        <dbReference type="EMBL" id="CAI2383398.1"/>
    </source>
</evidence>